<dbReference type="Pfam" id="PF00078">
    <property type="entry name" value="RVT_1"/>
    <property type="match status" value="1"/>
</dbReference>
<dbReference type="InterPro" id="IPR051083">
    <property type="entry name" value="GrpII_Intron_Splice-Mob/Def"/>
</dbReference>
<dbReference type="GO" id="GO:0051607">
    <property type="term" value="P:defense response to virus"/>
    <property type="evidence" value="ECO:0007669"/>
    <property type="project" value="UniProtKB-KW"/>
</dbReference>
<dbReference type="EC" id="2.7.7.49" evidence="1"/>
<evidence type="ECO:0000256" key="4">
    <source>
        <dbReference type="ARBA" id="ARBA00022723"/>
    </source>
</evidence>
<sequence length="414" mass="48581">MNQAKSFPITKRQVWEAYKRVKANKGGEGVDGQSLEMFEEKLEGNLYKLWNRLASGSYIPPPVKRVEIPKAGGGVRPLGIPTVADRVAQMVVKQALEPELERHFHPDSYGYRPGKSAHQAIGQARKRCWRNDWVVDLDIKGFFDNIDHELLMRAVRHHIQDKWVLLYIERWLTAPVQLNVGELQERNKGTPQGGVVSPLLANLFLHYTFDAWMQRRYPSIPFERYADDSVCHCRTRKQAEHLKSALEQRFADCGLELHPEKTKIVYCKDDDRRLDYPVTSFDFLGYTFRPRRSKNRRGKFFINFSPAISNKAAKAIRQEVRSWKLHLRSDKALEDLARMFNAVIRGWINYYSAFYKSALYTTLRQIDRRLVIWATRKFKRLRGHRRRATHWLERIARRQLGLFAHWRLLHGQAG</sequence>
<evidence type="ECO:0000256" key="8">
    <source>
        <dbReference type="ARBA" id="ARBA00034120"/>
    </source>
</evidence>
<evidence type="ECO:0000256" key="2">
    <source>
        <dbReference type="ARBA" id="ARBA00022679"/>
    </source>
</evidence>
<dbReference type="NCBIfam" id="TIGR04416">
    <property type="entry name" value="group_II_RT_mat"/>
    <property type="match status" value="1"/>
</dbReference>
<dbReference type="EMBL" id="JACHWZ010000063">
    <property type="protein sequence ID" value="MBB3063715.1"/>
    <property type="molecule type" value="Genomic_DNA"/>
</dbReference>
<dbReference type="GO" id="GO:0046872">
    <property type="term" value="F:metal ion binding"/>
    <property type="evidence" value="ECO:0007669"/>
    <property type="project" value="UniProtKB-KW"/>
</dbReference>
<evidence type="ECO:0000313" key="11">
    <source>
        <dbReference type="EMBL" id="MBB3063715.1"/>
    </source>
</evidence>
<evidence type="ECO:0000313" key="12">
    <source>
        <dbReference type="Proteomes" id="UP000535937"/>
    </source>
</evidence>
<evidence type="ECO:0000256" key="7">
    <source>
        <dbReference type="ARBA" id="ARBA00023118"/>
    </source>
</evidence>
<accession>A0A7W4ZCV8</accession>
<keyword evidence="4" id="KW-0479">Metal-binding</keyword>
<dbReference type="PANTHER" id="PTHR34047:SF3">
    <property type="entry name" value="BLR2052 PROTEIN"/>
    <property type="match status" value="1"/>
</dbReference>
<keyword evidence="3" id="KW-0548">Nucleotidyltransferase</keyword>
<keyword evidence="2" id="KW-0808">Transferase</keyword>
<comment type="caution">
    <text evidence="11">The sequence shown here is derived from an EMBL/GenBank/DDBJ whole genome shotgun (WGS) entry which is preliminary data.</text>
</comment>
<organism evidence="11 12">
    <name type="scientific">Microbulbifer rhizosphaerae</name>
    <dbReference type="NCBI Taxonomy" id="1562603"/>
    <lineage>
        <taxon>Bacteria</taxon>
        <taxon>Pseudomonadati</taxon>
        <taxon>Pseudomonadota</taxon>
        <taxon>Gammaproteobacteria</taxon>
        <taxon>Cellvibrionales</taxon>
        <taxon>Microbulbiferaceae</taxon>
        <taxon>Microbulbifer</taxon>
    </lineage>
</organism>
<evidence type="ECO:0000256" key="6">
    <source>
        <dbReference type="ARBA" id="ARBA00022918"/>
    </source>
</evidence>
<dbReference type="Pfam" id="PF08388">
    <property type="entry name" value="GIIM"/>
    <property type="match status" value="1"/>
</dbReference>
<proteinExistence type="inferred from homology"/>
<dbReference type="InterPro" id="IPR013597">
    <property type="entry name" value="Mat_intron_G2"/>
</dbReference>
<evidence type="ECO:0000259" key="10">
    <source>
        <dbReference type="PROSITE" id="PS50878"/>
    </source>
</evidence>
<dbReference type="AlphaFoldDB" id="A0A7W4ZCV8"/>
<evidence type="ECO:0000256" key="3">
    <source>
        <dbReference type="ARBA" id="ARBA00022695"/>
    </source>
</evidence>
<protein>
    <recommendedName>
        <fullName evidence="1">RNA-directed DNA polymerase</fullName>
        <ecNumber evidence="1">2.7.7.49</ecNumber>
    </recommendedName>
</protein>
<keyword evidence="6 11" id="KW-0695">RNA-directed DNA polymerase</keyword>
<gene>
    <name evidence="11" type="ORF">FHS09_004591</name>
</gene>
<keyword evidence="12" id="KW-1185">Reference proteome</keyword>
<dbReference type="InterPro" id="IPR000477">
    <property type="entry name" value="RT_dom"/>
</dbReference>
<evidence type="ECO:0000256" key="5">
    <source>
        <dbReference type="ARBA" id="ARBA00022842"/>
    </source>
</evidence>
<dbReference type="GO" id="GO:0003723">
    <property type="term" value="F:RNA binding"/>
    <property type="evidence" value="ECO:0007669"/>
    <property type="project" value="InterPro"/>
</dbReference>
<dbReference type="Proteomes" id="UP000535937">
    <property type="component" value="Unassembled WGS sequence"/>
</dbReference>
<dbReference type="InterPro" id="IPR030931">
    <property type="entry name" value="Group_II_RT_mat"/>
</dbReference>
<name>A0A7W4ZCV8_9GAMM</name>
<evidence type="ECO:0000256" key="9">
    <source>
        <dbReference type="ARBA" id="ARBA00048173"/>
    </source>
</evidence>
<dbReference type="InterPro" id="IPR000123">
    <property type="entry name" value="Reverse_transcriptase_msDNA"/>
</dbReference>
<reference evidence="11 12" key="1">
    <citation type="submission" date="2020-08" db="EMBL/GenBank/DDBJ databases">
        <title>Genomic Encyclopedia of Type Strains, Phase III (KMG-III): the genomes of soil and plant-associated and newly described type strains.</title>
        <authorList>
            <person name="Whitman W."/>
        </authorList>
    </citation>
    <scope>NUCLEOTIDE SEQUENCE [LARGE SCALE GENOMIC DNA]</scope>
    <source>
        <strain evidence="11 12">CECT 8799</strain>
    </source>
</reference>
<comment type="catalytic activity">
    <reaction evidence="9">
        <text>DNA(n) + a 2'-deoxyribonucleoside 5'-triphosphate = DNA(n+1) + diphosphate</text>
        <dbReference type="Rhea" id="RHEA:22508"/>
        <dbReference type="Rhea" id="RHEA-COMP:17339"/>
        <dbReference type="Rhea" id="RHEA-COMP:17340"/>
        <dbReference type="ChEBI" id="CHEBI:33019"/>
        <dbReference type="ChEBI" id="CHEBI:61560"/>
        <dbReference type="ChEBI" id="CHEBI:173112"/>
        <dbReference type="EC" id="2.7.7.49"/>
    </reaction>
</comment>
<dbReference type="RefSeq" id="WP_183464123.1">
    <property type="nucleotide sequence ID" value="NZ_JACHWZ010000063.1"/>
</dbReference>
<evidence type="ECO:0000256" key="1">
    <source>
        <dbReference type="ARBA" id="ARBA00012493"/>
    </source>
</evidence>
<dbReference type="InterPro" id="IPR043502">
    <property type="entry name" value="DNA/RNA_pol_sf"/>
</dbReference>
<dbReference type="CDD" id="cd01651">
    <property type="entry name" value="RT_G2_intron"/>
    <property type="match status" value="1"/>
</dbReference>
<dbReference type="GO" id="GO:0003964">
    <property type="term" value="F:RNA-directed DNA polymerase activity"/>
    <property type="evidence" value="ECO:0007669"/>
    <property type="project" value="UniProtKB-KW"/>
</dbReference>
<dbReference type="PRINTS" id="PR00866">
    <property type="entry name" value="RNADNAPOLMS"/>
</dbReference>
<comment type="similarity">
    <text evidence="8">Belongs to the bacterial reverse transcriptase family.</text>
</comment>
<keyword evidence="7" id="KW-0051">Antiviral defense</keyword>
<dbReference type="PROSITE" id="PS50878">
    <property type="entry name" value="RT_POL"/>
    <property type="match status" value="1"/>
</dbReference>
<dbReference type="SUPFAM" id="SSF56672">
    <property type="entry name" value="DNA/RNA polymerases"/>
    <property type="match status" value="1"/>
</dbReference>
<keyword evidence="5" id="KW-0460">Magnesium</keyword>
<dbReference type="PANTHER" id="PTHR34047">
    <property type="entry name" value="NUCLEAR INTRON MATURASE 1, MITOCHONDRIAL-RELATED"/>
    <property type="match status" value="1"/>
</dbReference>
<feature type="domain" description="Reverse transcriptase" evidence="10">
    <location>
        <begin position="49"/>
        <end position="288"/>
    </location>
</feature>